<comment type="catalytic activity">
    <reaction evidence="1">
        <text>S-ubiquitinyl-[E2 ubiquitin-conjugating enzyme]-L-cysteine + [acceptor protein]-L-lysine = [E2 ubiquitin-conjugating enzyme]-L-cysteine + N(6)-ubiquitinyl-[acceptor protein]-L-lysine.</text>
        <dbReference type="EC" id="2.3.2.27"/>
    </reaction>
</comment>
<evidence type="ECO:0000256" key="3">
    <source>
        <dbReference type="ARBA" id="ARBA00012483"/>
    </source>
</evidence>
<evidence type="ECO:0000256" key="5">
    <source>
        <dbReference type="ARBA" id="ARBA00022723"/>
    </source>
</evidence>
<dbReference type="EC" id="2.3.2.27" evidence="3"/>
<dbReference type="PROSITE" id="PS50089">
    <property type="entry name" value="ZF_RING_2"/>
    <property type="match status" value="1"/>
</dbReference>
<dbReference type="RefSeq" id="XP_008867375.1">
    <property type="nucleotide sequence ID" value="XM_008869153.1"/>
</dbReference>
<evidence type="ECO:0000256" key="10">
    <source>
        <dbReference type="ARBA" id="ARBA00023242"/>
    </source>
</evidence>
<evidence type="ECO:0000256" key="2">
    <source>
        <dbReference type="ARBA" id="ARBA00004123"/>
    </source>
</evidence>
<dbReference type="GeneID" id="20081748"/>
<dbReference type="Gene3D" id="3.30.40.10">
    <property type="entry name" value="Zinc/RING finger domain, C3HC4 (zinc finger)"/>
    <property type="match status" value="1"/>
</dbReference>
<protein>
    <recommendedName>
        <fullName evidence="3">RING-type E3 ubiquitin transferase</fullName>
        <ecNumber evidence="3">2.3.2.27</ecNumber>
    </recommendedName>
</protein>
<sequence>MATTGAAAPATAMDDLTCAVCLEPFASPVTLYCGHTFDRECLVDLVDKPCPMCRQGTIRQDVVVQPKNQVMYRLVLSACVTSSDAILQRGSGHEHARLTRLATYVRPKSPSSVSSIARRTVSVHWGRLVLVFHSLSFPWSAMYGPAGLADDDEPESIPCCSQFCSWSIAFTLIASYALSMILSQGLQS</sequence>
<dbReference type="GO" id="GO:0035861">
    <property type="term" value="C:site of double-strand break"/>
    <property type="evidence" value="ECO:0007669"/>
    <property type="project" value="TreeGrafter"/>
</dbReference>
<keyword evidence="7 11" id="KW-0863">Zinc-finger</keyword>
<keyword evidence="5" id="KW-0479">Metal-binding</keyword>
<dbReference type="InterPro" id="IPR001841">
    <property type="entry name" value="Znf_RING"/>
</dbReference>
<keyword evidence="4" id="KW-0808">Transferase</keyword>
<evidence type="ECO:0000256" key="1">
    <source>
        <dbReference type="ARBA" id="ARBA00000900"/>
    </source>
</evidence>
<evidence type="ECO:0000256" key="6">
    <source>
        <dbReference type="ARBA" id="ARBA00022763"/>
    </source>
</evidence>
<evidence type="ECO:0000256" key="9">
    <source>
        <dbReference type="ARBA" id="ARBA00022833"/>
    </source>
</evidence>
<dbReference type="InterPro" id="IPR027370">
    <property type="entry name" value="Znf-RING_euk"/>
</dbReference>
<dbReference type="GO" id="GO:0008270">
    <property type="term" value="F:zinc ion binding"/>
    <property type="evidence" value="ECO:0007669"/>
    <property type="project" value="UniProtKB-KW"/>
</dbReference>
<organism evidence="13">
    <name type="scientific">Aphanomyces invadans</name>
    <dbReference type="NCBI Taxonomy" id="157072"/>
    <lineage>
        <taxon>Eukaryota</taxon>
        <taxon>Sar</taxon>
        <taxon>Stramenopiles</taxon>
        <taxon>Oomycota</taxon>
        <taxon>Saprolegniomycetes</taxon>
        <taxon>Saprolegniales</taxon>
        <taxon>Verrucalvaceae</taxon>
        <taxon>Aphanomyces</taxon>
    </lineage>
</organism>
<proteinExistence type="predicted"/>
<keyword evidence="6" id="KW-0227">DNA damage</keyword>
<keyword evidence="8" id="KW-0833">Ubl conjugation pathway</keyword>
<dbReference type="PANTHER" id="PTHR23328:SF0">
    <property type="entry name" value="RING-TYPE DOMAIN-CONTAINING PROTEIN"/>
    <property type="match status" value="1"/>
</dbReference>
<dbReference type="SUPFAM" id="SSF57850">
    <property type="entry name" value="RING/U-box"/>
    <property type="match status" value="1"/>
</dbReference>
<dbReference type="AlphaFoldDB" id="A0A024UDV3"/>
<dbReference type="InterPro" id="IPR013083">
    <property type="entry name" value="Znf_RING/FYVE/PHD"/>
</dbReference>
<feature type="domain" description="RING-type" evidence="12">
    <location>
        <begin position="18"/>
        <end position="54"/>
    </location>
</feature>
<dbReference type="Pfam" id="PF13445">
    <property type="entry name" value="zf-RING_UBOX"/>
    <property type="match status" value="1"/>
</dbReference>
<gene>
    <name evidence="13" type="ORF">H310_04698</name>
</gene>
<comment type="subcellular location">
    <subcellularLocation>
        <location evidence="2">Nucleus</location>
    </subcellularLocation>
</comment>
<dbReference type="GO" id="GO:0031491">
    <property type="term" value="F:nucleosome binding"/>
    <property type="evidence" value="ECO:0007669"/>
    <property type="project" value="TreeGrafter"/>
</dbReference>
<dbReference type="EMBL" id="KI913958">
    <property type="protein sequence ID" value="ETW04419.1"/>
    <property type="molecule type" value="Genomic_DNA"/>
</dbReference>
<keyword evidence="10" id="KW-0539">Nucleus</keyword>
<dbReference type="SMART" id="SM00184">
    <property type="entry name" value="RING"/>
    <property type="match status" value="1"/>
</dbReference>
<dbReference type="GO" id="GO:0006302">
    <property type="term" value="P:double-strand break repair"/>
    <property type="evidence" value="ECO:0007669"/>
    <property type="project" value="TreeGrafter"/>
</dbReference>
<evidence type="ECO:0000256" key="11">
    <source>
        <dbReference type="PROSITE-ProRule" id="PRU00175"/>
    </source>
</evidence>
<keyword evidence="9" id="KW-0862">Zinc</keyword>
<dbReference type="InterPro" id="IPR051657">
    <property type="entry name" value="RNF168/RNF169_E3_ubiq-ligase"/>
</dbReference>
<evidence type="ECO:0000256" key="7">
    <source>
        <dbReference type="ARBA" id="ARBA00022771"/>
    </source>
</evidence>
<reference evidence="13" key="1">
    <citation type="submission" date="2013-12" db="EMBL/GenBank/DDBJ databases">
        <title>The Genome Sequence of Aphanomyces invadans NJM9701.</title>
        <authorList>
            <consortium name="The Broad Institute Genomics Platform"/>
            <person name="Russ C."/>
            <person name="Tyler B."/>
            <person name="van West P."/>
            <person name="Dieguez-Uribeondo J."/>
            <person name="Young S.K."/>
            <person name="Zeng Q."/>
            <person name="Gargeya S."/>
            <person name="Fitzgerald M."/>
            <person name="Abouelleil A."/>
            <person name="Alvarado L."/>
            <person name="Chapman S.B."/>
            <person name="Gainer-Dewar J."/>
            <person name="Goldberg J."/>
            <person name="Griggs A."/>
            <person name="Gujja S."/>
            <person name="Hansen M."/>
            <person name="Howarth C."/>
            <person name="Imamovic A."/>
            <person name="Ireland A."/>
            <person name="Larimer J."/>
            <person name="McCowan C."/>
            <person name="Murphy C."/>
            <person name="Pearson M."/>
            <person name="Poon T.W."/>
            <person name="Priest M."/>
            <person name="Roberts A."/>
            <person name="Saif S."/>
            <person name="Shea T."/>
            <person name="Sykes S."/>
            <person name="Wortman J."/>
            <person name="Nusbaum C."/>
            <person name="Birren B."/>
        </authorList>
    </citation>
    <scope>NUCLEOTIDE SEQUENCE [LARGE SCALE GENOMIC DNA]</scope>
    <source>
        <strain evidence="13">NJM9701</strain>
    </source>
</reference>
<evidence type="ECO:0000259" key="12">
    <source>
        <dbReference type="PROSITE" id="PS50089"/>
    </source>
</evidence>
<name>A0A024UDV3_9STRA</name>
<accession>A0A024UDV3</accession>
<dbReference type="OrthoDB" id="6105938at2759"/>
<dbReference type="GO" id="GO:0061630">
    <property type="term" value="F:ubiquitin protein ligase activity"/>
    <property type="evidence" value="ECO:0007669"/>
    <property type="project" value="UniProtKB-EC"/>
</dbReference>
<dbReference type="VEuPathDB" id="FungiDB:H310_04698"/>
<evidence type="ECO:0000256" key="4">
    <source>
        <dbReference type="ARBA" id="ARBA00022679"/>
    </source>
</evidence>
<dbReference type="GO" id="GO:0005634">
    <property type="term" value="C:nucleus"/>
    <property type="evidence" value="ECO:0007669"/>
    <property type="project" value="UniProtKB-SubCell"/>
</dbReference>
<evidence type="ECO:0000313" key="13">
    <source>
        <dbReference type="EMBL" id="ETW04419.1"/>
    </source>
</evidence>
<dbReference type="STRING" id="157072.A0A024UDV3"/>
<dbReference type="PANTHER" id="PTHR23328">
    <property type="entry name" value="RING-TYPE DOMAIN-CONTAINING PROTEIN"/>
    <property type="match status" value="1"/>
</dbReference>
<evidence type="ECO:0000256" key="8">
    <source>
        <dbReference type="ARBA" id="ARBA00022786"/>
    </source>
</evidence>